<feature type="transmembrane region" description="Helical" evidence="4">
    <location>
        <begin position="319"/>
        <end position="337"/>
    </location>
</feature>
<comment type="subcellular location">
    <subcellularLocation>
        <location evidence="1">Membrane</location>
        <topology evidence="1">Multi-pass membrane protein</topology>
    </subcellularLocation>
</comment>
<dbReference type="PROSITE" id="PS50850">
    <property type="entry name" value="MFS"/>
    <property type="match status" value="1"/>
</dbReference>
<dbReference type="InterPro" id="IPR011701">
    <property type="entry name" value="MFS"/>
</dbReference>
<dbReference type="KEGG" id="sgra:EX895_003463"/>
<dbReference type="GO" id="GO:0016020">
    <property type="term" value="C:membrane"/>
    <property type="evidence" value="ECO:0007669"/>
    <property type="project" value="UniProtKB-SubCell"/>
</dbReference>
<evidence type="ECO:0000256" key="3">
    <source>
        <dbReference type="SAM" id="MobiDB-lite"/>
    </source>
</evidence>
<protein>
    <recommendedName>
        <fullName evidence="5">Major facilitator superfamily (MFS) profile domain-containing protein</fullName>
    </recommendedName>
</protein>
<feature type="transmembrane region" description="Helical" evidence="4">
    <location>
        <begin position="381"/>
        <end position="403"/>
    </location>
</feature>
<feature type="transmembrane region" description="Helical" evidence="4">
    <location>
        <begin position="86"/>
        <end position="108"/>
    </location>
</feature>
<feature type="transmembrane region" description="Helical" evidence="4">
    <location>
        <begin position="256"/>
        <end position="276"/>
    </location>
</feature>
<comment type="caution">
    <text evidence="6">The sequence shown here is derived from an EMBL/GenBank/DDBJ whole genome shotgun (WGS) entry which is preliminary data.</text>
</comment>
<reference evidence="6 7" key="1">
    <citation type="submission" date="2019-05" db="EMBL/GenBank/DDBJ databases">
        <title>Sporisorium graminicola CBS 10092 draft sequencing and annotation.</title>
        <authorList>
            <person name="Solano-Gonzalez S."/>
            <person name="Caddick M.X."/>
            <person name="Darby A."/>
        </authorList>
    </citation>
    <scope>NUCLEOTIDE SEQUENCE [LARGE SCALE GENOMIC DNA]</scope>
    <source>
        <strain evidence="6 7">CBS 10092</strain>
    </source>
</reference>
<feature type="region of interest" description="Disordered" evidence="3">
    <location>
        <begin position="1"/>
        <end position="31"/>
    </location>
</feature>
<dbReference type="Pfam" id="PF07690">
    <property type="entry name" value="MFS_1"/>
    <property type="match status" value="1"/>
</dbReference>
<keyword evidence="4" id="KW-1133">Transmembrane helix</keyword>
<feature type="transmembrane region" description="Helical" evidence="4">
    <location>
        <begin position="343"/>
        <end position="369"/>
    </location>
</feature>
<feature type="domain" description="Major facilitator superfamily (MFS) profile" evidence="5">
    <location>
        <begin position="253"/>
        <end position="452"/>
    </location>
</feature>
<dbReference type="RefSeq" id="XP_029739867.1">
    <property type="nucleotide sequence ID" value="XM_029884061.1"/>
</dbReference>
<feature type="transmembrane region" description="Helical" evidence="4">
    <location>
        <begin position="115"/>
        <end position="134"/>
    </location>
</feature>
<comment type="similarity">
    <text evidence="2">Belongs to the major facilitator superfamily. Monocarboxylate porter (TC 2.A.1.13) family.</text>
</comment>
<keyword evidence="4" id="KW-0812">Transmembrane</keyword>
<gene>
    <name evidence="6" type="ORF">EX895_003463</name>
</gene>
<dbReference type="EMBL" id="SRRM01000012">
    <property type="protein sequence ID" value="TKY87882.1"/>
    <property type="molecule type" value="Genomic_DNA"/>
</dbReference>
<keyword evidence="7" id="KW-1185">Reference proteome</keyword>
<proteinExistence type="inferred from homology"/>
<dbReference type="GeneID" id="40726358"/>
<evidence type="ECO:0000256" key="4">
    <source>
        <dbReference type="SAM" id="Phobius"/>
    </source>
</evidence>
<accession>A0A4U7KYG4</accession>
<organism evidence="6 7">
    <name type="scientific">Sporisorium graminicola</name>
    <dbReference type="NCBI Taxonomy" id="280036"/>
    <lineage>
        <taxon>Eukaryota</taxon>
        <taxon>Fungi</taxon>
        <taxon>Dikarya</taxon>
        <taxon>Basidiomycota</taxon>
        <taxon>Ustilaginomycotina</taxon>
        <taxon>Ustilaginomycetes</taxon>
        <taxon>Ustilaginales</taxon>
        <taxon>Ustilaginaceae</taxon>
        <taxon>Sporisorium</taxon>
    </lineage>
</organism>
<feature type="transmembrane region" description="Helical" evidence="4">
    <location>
        <begin position="288"/>
        <end position="307"/>
    </location>
</feature>
<dbReference type="InterPro" id="IPR020846">
    <property type="entry name" value="MFS_dom"/>
</dbReference>
<dbReference type="PANTHER" id="PTHR11360">
    <property type="entry name" value="MONOCARBOXYLATE TRANSPORTER"/>
    <property type="match status" value="1"/>
</dbReference>
<feature type="compositionally biased region" description="Basic and acidic residues" evidence="3">
    <location>
        <begin position="1"/>
        <end position="18"/>
    </location>
</feature>
<feature type="transmembrane region" description="Helical" evidence="4">
    <location>
        <begin position="423"/>
        <end position="442"/>
    </location>
</feature>
<dbReference type="InterPro" id="IPR050327">
    <property type="entry name" value="Proton-linked_MCT"/>
</dbReference>
<dbReference type="OrthoDB" id="6509908at2759"/>
<dbReference type="AlphaFoldDB" id="A0A4U7KYG4"/>
<dbReference type="Proteomes" id="UP000306050">
    <property type="component" value="Chromosome SGRAM_20"/>
</dbReference>
<keyword evidence="4" id="KW-0472">Membrane</keyword>
<evidence type="ECO:0000313" key="6">
    <source>
        <dbReference type="EMBL" id="TKY87882.1"/>
    </source>
</evidence>
<evidence type="ECO:0000256" key="2">
    <source>
        <dbReference type="ARBA" id="ARBA00006727"/>
    </source>
</evidence>
<feature type="transmembrane region" description="Helical" evidence="4">
    <location>
        <begin position="172"/>
        <end position="192"/>
    </location>
</feature>
<name>A0A4U7KYG4_9BASI</name>
<feature type="compositionally biased region" description="Acidic residues" evidence="3">
    <location>
        <begin position="19"/>
        <end position="28"/>
    </location>
</feature>
<evidence type="ECO:0000259" key="5">
    <source>
        <dbReference type="PROSITE" id="PS50850"/>
    </source>
</evidence>
<dbReference type="Gene3D" id="1.20.1250.20">
    <property type="entry name" value="MFS general substrate transporter like domains"/>
    <property type="match status" value="2"/>
</dbReference>
<dbReference type="InterPro" id="IPR036259">
    <property type="entry name" value="MFS_trans_sf"/>
</dbReference>
<sequence length="452" mass="48218">MSRSGDHLRFQSRARDAAADEEDDDDNENAAAASDRELVVDRGARAWATAGGCFLAMFATQGYVAGYGPYQAYYESIFPQVSPSNISWIGSIMLSAGYLLAIPAAIMTDVLGPQLTLAVASVFVVVGTVMSSLARSFYQVLLSHGICVGIGIGVAFLPTVSLPNQHFKRYRGVVVSVALGGSSIGGVVWPIILNRMINYSGVSYAWTQRAMGLIQLVCLAASVLMVRPNVKVAASRKLQMSSYPVGRALKSLEVDAFFVGALLCLAGVYVPNFYMVPYAQSLGASPTAAFYLTSLLSASTFVGRFVWGGISDRLGHSNTLVFCTLVSAVMVFAWSSITSMAGLWVWASLYGLFYGPAISLQTPALILNVPGDDDMDKLKVLPTYISLMCTMASLGALGGNPVAGHLLANNTHGLTPEPQDYRSMTWFGGSLLLISAALLAYARLSATRKWKA</sequence>
<dbReference type="SUPFAM" id="SSF103473">
    <property type="entry name" value="MFS general substrate transporter"/>
    <property type="match status" value="1"/>
</dbReference>
<dbReference type="PANTHER" id="PTHR11360:SF234">
    <property type="entry name" value="MFS-TYPE TRANSPORTER DBAD-RELATED"/>
    <property type="match status" value="1"/>
</dbReference>
<evidence type="ECO:0000256" key="1">
    <source>
        <dbReference type="ARBA" id="ARBA00004141"/>
    </source>
</evidence>
<feature type="transmembrane region" description="Helical" evidence="4">
    <location>
        <begin position="212"/>
        <end position="230"/>
    </location>
</feature>
<dbReference type="GO" id="GO:0022857">
    <property type="term" value="F:transmembrane transporter activity"/>
    <property type="evidence" value="ECO:0007669"/>
    <property type="project" value="InterPro"/>
</dbReference>
<feature type="transmembrane region" description="Helical" evidence="4">
    <location>
        <begin position="46"/>
        <end position="66"/>
    </location>
</feature>
<evidence type="ECO:0000313" key="7">
    <source>
        <dbReference type="Proteomes" id="UP000306050"/>
    </source>
</evidence>
<feature type="transmembrane region" description="Helical" evidence="4">
    <location>
        <begin position="140"/>
        <end position="160"/>
    </location>
</feature>